<protein>
    <submittedName>
        <fullName evidence="2">Uncharacterized protein</fullName>
    </submittedName>
</protein>
<dbReference type="Proteomes" id="UP000287651">
    <property type="component" value="Unassembled WGS sequence"/>
</dbReference>
<reference evidence="2 3" key="1">
    <citation type="journal article" date="2014" name="Agronomy (Basel)">
        <title>A Draft Genome Sequence for Ensete ventricosum, the Drought-Tolerant Tree Against Hunger.</title>
        <authorList>
            <person name="Harrison J."/>
            <person name="Moore K.A."/>
            <person name="Paszkiewicz K."/>
            <person name="Jones T."/>
            <person name="Grant M."/>
            <person name="Ambacheew D."/>
            <person name="Muzemil S."/>
            <person name="Studholme D.J."/>
        </authorList>
    </citation>
    <scope>NUCLEOTIDE SEQUENCE [LARGE SCALE GENOMIC DNA]</scope>
</reference>
<name>A0A427ATK8_ENSVE</name>
<proteinExistence type="predicted"/>
<feature type="compositionally biased region" description="Basic and acidic residues" evidence="1">
    <location>
        <begin position="14"/>
        <end position="25"/>
    </location>
</feature>
<feature type="region of interest" description="Disordered" evidence="1">
    <location>
        <begin position="1"/>
        <end position="25"/>
    </location>
</feature>
<evidence type="ECO:0000256" key="1">
    <source>
        <dbReference type="SAM" id="MobiDB-lite"/>
    </source>
</evidence>
<sequence length="80" mass="8757">MRRGALPTTSAGSRGDKDPKDKRHVADAPFKASLWDGSRHPIPCWGTPRYYLTPAKRASSDASTLACHHQSSSRLCGCFK</sequence>
<evidence type="ECO:0000313" key="3">
    <source>
        <dbReference type="Proteomes" id="UP000287651"/>
    </source>
</evidence>
<dbReference type="EMBL" id="AMZH03001394">
    <property type="protein sequence ID" value="RRT79467.1"/>
    <property type="molecule type" value="Genomic_DNA"/>
</dbReference>
<dbReference type="AlphaFoldDB" id="A0A427ATK8"/>
<accession>A0A427ATK8</accession>
<organism evidence="2 3">
    <name type="scientific">Ensete ventricosum</name>
    <name type="common">Abyssinian banana</name>
    <name type="synonym">Musa ensete</name>
    <dbReference type="NCBI Taxonomy" id="4639"/>
    <lineage>
        <taxon>Eukaryota</taxon>
        <taxon>Viridiplantae</taxon>
        <taxon>Streptophyta</taxon>
        <taxon>Embryophyta</taxon>
        <taxon>Tracheophyta</taxon>
        <taxon>Spermatophyta</taxon>
        <taxon>Magnoliopsida</taxon>
        <taxon>Liliopsida</taxon>
        <taxon>Zingiberales</taxon>
        <taxon>Musaceae</taxon>
        <taxon>Ensete</taxon>
    </lineage>
</organism>
<comment type="caution">
    <text evidence="2">The sequence shown here is derived from an EMBL/GenBank/DDBJ whole genome shotgun (WGS) entry which is preliminary data.</text>
</comment>
<gene>
    <name evidence="2" type="ORF">B296_00008767</name>
</gene>
<evidence type="ECO:0000313" key="2">
    <source>
        <dbReference type="EMBL" id="RRT79467.1"/>
    </source>
</evidence>